<accession>A0A8R1YQ51</accession>
<reference evidence="4" key="1">
    <citation type="journal article" date="2008" name="Nat. Genet.">
        <title>The Pristionchus pacificus genome provides a unique perspective on nematode lifestyle and parasitism.</title>
        <authorList>
            <person name="Dieterich C."/>
            <person name="Clifton S.W."/>
            <person name="Schuster L.N."/>
            <person name="Chinwalla A."/>
            <person name="Delehaunty K."/>
            <person name="Dinkelacker I."/>
            <person name="Fulton L."/>
            <person name="Fulton R."/>
            <person name="Godfrey J."/>
            <person name="Minx P."/>
            <person name="Mitreva M."/>
            <person name="Roeseler W."/>
            <person name="Tian H."/>
            <person name="Witte H."/>
            <person name="Yang S.P."/>
            <person name="Wilson R.K."/>
            <person name="Sommer R.J."/>
        </authorList>
    </citation>
    <scope>NUCLEOTIDE SEQUENCE [LARGE SCALE GENOMIC DNA]</scope>
    <source>
        <strain evidence="4">PS312</strain>
    </source>
</reference>
<evidence type="ECO:0000313" key="3">
    <source>
        <dbReference type="EnsemblMetazoa" id="PPA37543.1"/>
    </source>
</evidence>
<feature type="region of interest" description="Disordered" evidence="1">
    <location>
        <begin position="43"/>
        <end position="63"/>
    </location>
</feature>
<feature type="chain" id="PRO_5043590471" evidence="2">
    <location>
        <begin position="21"/>
        <end position="120"/>
    </location>
</feature>
<feature type="compositionally biased region" description="Low complexity" evidence="1">
    <location>
        <begin position="48"/>
        <end position="60"/>
    </location>
</feature>
<proteinExistence type="predicted"/>
<evidence type="ECO:0000256" key="1">
    <source>
        <dbReference type="SAM" id="MobiDB-lite"/>
    </source>
</evidence>
<name>A0A2A6BAY6_PRIPA</name>
<keyword evidence="4" id="KW-1185">Reference proteome</keyword>
<gene>
    <name evidence="3" type="primary">WBGene00275912</name>
</gene>
<evidence type="ECO:0000256" key="2">
    <source>
        <dbReference type="SAM" id="SignalP"/>
    </source>
</evidence>
<organism evidence="3 4">
    <name type="scientific">Pristionchus pacificus</name>
    <name type="common">Parasitic nematode worm</name>
    <dbReference type="NCBI Taxonomy" id="54126"/>
    <lineage>
        <taxon>Eukaryota</taxon>
        <taxon>Metazoa</taxon>
        <taxon>Ecdysozoa</taxon>
        <taxon>Nematoda</taxon>
        <taxon>Chromadorea</taxon>
        <taxon>Rhabditida</taxon>
        <taxon>Rhabditina</taxon>
        <taxon>Diplogasteromorpha</taxon>
        <taxon>Diplogasteroidea</taxon>
        <taxon>Neodiplogasteridae</taxon>
        <taxon>Pristionchus</taxon>
    </lineage>
</organism>
<keyword evidence="2" id="KW-0732">Signal</keyword>
<evidence type="ECO:0000313" key="4">
    <source>
        <dbReference type="Proteomes" id="UP000005239"/>
    </source>
</evidence>
<dbReference type="Proteomes" id="UP000005239">
    <property type="component" value="Unassembled WGS sequence"/>
</dbReference>
<accession>A0A2A6BAY6</accession>
<dbReference type="AlphaFoldDB" id="A0A2A6BAY6"/>
<feature type="signal peptide" evidence="2">
    <location>
        <begin position="1"/>
        <end position="20"/>
    </location>
</feature>
<protein>
    <submittedName>
        <fullName evidence="3">Uncharacterized protein</fullName>
    </submittedName>
</protein>
<reference evidence="3" key="2">
    <citation type="submission" date="2022-06" db="UniProtKB">
        <authorList>
            <consortium name="EnsemblMetazoa"/>
        </authorList>
    </citation>
    <scope>IDENTIFICATION</scope>
    <source>
        <strain evidence="3">PS312</strain>
    </source>
</reference>
<dbReference type="EnsemblMetazoa" id="PPA37543.1">
    <property type="protein sequence ID" value="PPA37543.1"/>
    <property type="gene ID" value="WBGene00275912"/>
</dbReference>
<sequence length="120" mass="12939">SIDNLFRISSLFWLFLPVPSLPTPLLLARISVREPSWDSLPTVGAMRTSSSSTEPASASALPIARPSPRTLDAFPPMEFPMLNCGFAASRRSIGKPILSVTANAGAPPFLSKNLFIQDIQ</sequence>